<organism evidence="2 3">
    <name type="scientific">Methylosinus sporium</name>
    <dbReference type="NCBI Taxonomy" id="428"/>
    <lineage>
        <taxon>Bacteria</taxon>
        <taxon>Pseudomonadati</taxon>
        <taxon>Pseudomonadota</taxon>
        <taxon>Alphaproteobacteria</taxon>
        <taxon>Hyphomicrobiales</taxon>
        <taxon>Methylocystaceae</taxon>
        <taxon>Methylosinus</taxon>
    </lineage>
</organism>
<dbReference type="RefSeq" id="WP_108917229.1">
    <property type="nucleotide sequence ID" value="NZ_BGJY01000020.1"/>
</dbReference>
<dbReference type="SUPFAM" id="SSF52540">
    <property type="entry name" value="P-loop containing nucleoside triphosphate hydrolases"/>
    <property type="match status" value="1"/>
</dbReference>
<name>A0A2U1SQI2_METSR</name>
<comment type="caution">
    <text evidence="2">The sequence shown here is derived from an EMBL/GenBank/DDBJ whole genome shotgun (WGS) entry which is preliminary data.</text>
</comment>
<gene>
    <name evidence="2" type="ORF">C5689_10440</name>
</gene>
<sequence>MMKLVIVANEKGGCRKTAVTTVIADAALASGQPVQIFQVDRQGRLPVLFRGLVATIAMPSTETLRQDDLADAVALAPLDDALRDSASRLVLVEIGANLPSRVADCIAAAETGTFLAQSGTEVTIVVPTTTDPEAITLGCRTLRQLREAFPGARALVCLCQDGASWEEITNSKAREAYDEQLSPLITAGEFFRLPRLLPRALAALDASALTPLGFARLSDTDLLAVTHLPGAVARHVRGDIAKYVYDAVASLQKVLPFRDASEVGSAPARRSRSAPTRRGVDDGEK</sequence>
<dbReference type="OrthoDB" id="9917392at2"/>
<feature type="compositionally biased region" description="Low complexity" evidence="1">
    <location>
        <begin position="265"/>
        <end position="277"/>
    </location>
</feature>
<reference evidence="2 3" key="1">
    <citation type="journal article" date="2018" name="Appl. Microbiol. Biotechnol.">
        <title>Co-cultivation of the strictly anaerobic methanogen Methanosarcina barkeri with aerobic methanotrophs in an oxygen-limited membrane bioreactor.</title>
        <authorList>
            <person name="In 't Zandt M.H."/>
            <person name="van den Bosch T.J.M."/>
            <person name="Rijkers R."/>
            <person name="van Kessel M.A.H.J."/>
            <person name="Jetten M.S.M."/>
            <person name="Welte C.U."/>
        </authorList>
    </citation>
    <scope>NUCLEOTIDE SEQUENCE [LARGE SCALE GENOMIC DNA]</scope>
    <source>
        <strain evidence="2 3">DSM 17706</strain>
    </source>
</reference>
<protein>
    <recommendedName>
        <fullName evidence="4">ParA family protein</fullName>
    </recommendedName>
</protein>
<accession>A0A2U1SQI2</accession>
<keyword evidence="3" id="KW-1185">Reference proteome</keyword>
<evidence type="ECO:0000313" key="2">
    <source>
        <dbReference type="EMBL" id="PWB93853.1"/>
    </source>
</evidence>
<evidence type="ECO:0000256" key="1">
    <source>
        <dbReference type="SAM" id="MobiDB-lite"/>
    </source>
</evidence>
<dbReference type="EMBL" id="PUIV01000014">
    <property type="protein sequence ID" value="PWB93853.1"/>
    <property type="molecule type" value="Genomic_DNA"/>
</dbReference>
<dbReference type="Proteomes" id="UP000245137">
    <property type="component" value="Unassembled WGS sequence"/>
</dbReference>
<proteinExistence type="predicted"/>
<evidence type="ECO:0000313" key="3">
    <source>
        <dbReference type="Proteomes" id="UP000245137"/>
    </source>
</evidence>
<evidence type="ECO:0008006" key="4">
    <source>
        <dbReference type="Google" id="ProtNLM"/>
    </source>
</evidence>
<dbReference type="InterPro" id="IPR027417">
    <property type="entry name" value="P-loop_NTPase"/>
</dbReference>
<dbReference type="AlphaFoldDB" id="A0A2U1SQI2"/>
<dbReference type="Gene3D" id="3.40.50.300">
    <property type="entry name" value="P-loop containing nucleotide triphosphate hydrolases"/>
    <property type="match status" value="1"/>
</dbReference>
<feature type="region of interest" description="Disordered" evidence="1">
    <location>
        <begin position="261"/>
        <end position="285"/>
    </location>
</feature>